<sequence length="70" mass="7241">MAFRPGVSCVAASVYQGIGIGTTAIAVYTVLFTYVTGESPLKSRNNFLSLEEPQAAAAAPPALEAPLIDI</sequence>
<keyword evidence="1" id="KW-0472">Membrane</keyword>
<reference evidence="2 3" key="1">
    <citation type="journal article" date="2019" name="PLoS ONE">
        <title>Comparative genome analysis indicates high evolutionary potential of pathogenicity genes in Colletotrichum tanaceti.</title>
        <authorList>
            <person name="Lelwala R.V."/>
            <person name="Korhonen P.K."/>
            <person name="Young N.D."/>
            <person name="Scott J.B."/>
            <person name="Ades P.A."/>
            <person name="Gasser R.B."/>
            <person name="Taylor P.W.J."/>
        </authorList>
    </citation>
    <scope>NUCLEOTIDE SEQUENCE [LARGE SCALE GENOMIC DNA]</scope>
    <source>
        <strain evidence="2">BRIP57314</strain>
    </source>
</reference>
<keyword evidence="1" id="KW-1133">Transmembrane helix</keyword>
<proteinExistence type="predicted"/>
<accession>A0A4U6X1J4</accession>
<comment type="caution">
    <text evidence="2">The sequence shown here is derived from an EMBL/GenBank/DDBJ whole genome shotgun (WGS) entry which is preliminary data.</text>
</comment>
<dbReference type="AlphaFoldDB" id="A0A4U6X1J4"/>
<organism evidence="2 3">
    <name type="scientific">Colletotrichum tanaceti</name>
    <dbReference type="NCBI Taxonomy" id="1306861"/>
    <lineage>
        <taxon>Eukaryota</taxon>
        <taxon>Fungi</taxon>
        <taxon>Dikarya</taxon>
        <taxon>Ascomycota</taxon>
        <taxon>Pezizomycotina</taxon>
        <taxon>Sordariomycetes</taxon>
        <taxon>Hypocreomycetidae</taxon>
        <taxon>Glomerellales</taxon>
        <taxon>Glomerellaceae</taxon>
        <taxon>Colletotrichum</taxon>
        <taxon>Colletotrichum destructivum species complex</taxon>
    </lineage>
</organism>
<dbReference type="Proteomes" id="UP000310108">
    <property type="component" value="Unassembled WGS sequence"/>
</dbReference>
<feature type="transmembrane region" description="Helical" evidence="1">
    <location>
        <begin position="12"/>
        <end position="35"/>
    </location>
</feature>
<evidence type="ECO:0000256" key="1">
    <source>
        <dbReference type="SAM" id="Phobius"/>
    </source>
</evidence>
<evidence type="ECO:0000313" key="2">
    <source>
        <dbReference type="EMBL" id="TKW49228.1"/>
    </source>
</evidence>
<name>A0A4U6X1J4_9PEZI</name>
<evidence type="ECO:0000313" key="3">
    <source>
        <dbReference type="Proteomes" id="UP000310108"/>
    </source>
</evidence>
<gene>
    <name evidence="2" type="ORF">CTA1_590</name>
</gene>
<keyword evidence="3" id="KW-1185">Reference proteome</keyword>
<protein>
    <submittedName>
        <fullName evidence="2">Uncharacterized protein</fullName>
    </submittedName>
</protein>
<dbReference type="EMBL" id="PJEX01000588">
    <property type="protein sequence ID" value="TKW49228.1"/>
    <property type="molecule type" value="Genomic_DNA"/>
</dbReference>
<keyword evidence="1" id="KW-0812">Transmembrane</keyword>